<dbReference type="Proteomes" id="UP000000343">
    <property type="component" value="Chromosome"/>
</dbReference>
<dbReference type="HOGENOM" id="CLU_153182_0_0_0"/>
<dbReference type="AlphaFoldDB" id="E8WW13"/>
<proteinExistence type="predicted"/>
<name>E8WW13_GRATM</name>
<dbReference type="eggNOG" id="COG3636">
    <property type="taxonomic scope" value="Bacteria"/>
</dbReference>
<dbReference type="KEGG" id="acm:AciX9_0245"/>
<protein>
    <submittedName>
        <fullName evidence="1">Uncharacterized protein</fullName>
    </submittedName>
</protein>
<gene>
    <name evidence="1" type="ordered locus">AciX9_0245</name>
</gene>
<evidence type="ECO:0000313" key="1">
    <source>
        <dbReference type="EMBL" id="ADW67319.1"/>
    </source>
</evidence>
<evidence type="ECO:0000313" key="2">
    <source>
        <dbReference type="Proteomes" id="UP000000343"/>
    </source>
</evidence>
<reference evidence="2" key="1">
    <citation type="submission" date="2011-01" db="EMBL/GenBank/DDBJ databases">
        <title>Complete sequence of chromosome of Acidobacterium sp. MP5ACTX9.</title>
        <authorList>
            <consortium name="US DOE Joint Genome Institute"/>
            <person name="Lucas S."/>
            <person name="Copeland A."/>
            <person name="Lapidus A."/>
            <person name="Cheng J.-F."/>
            <person name="Goodwin L."/>
            <person name="Pitluck S."/>
            <person name="Teshima H."/>
            <person name="Detter J.C."/>
            <person name="Han C."/>
            <person name="Tapia R."/>
            <person name="Land M."/>
            <person name="Hauser L."/>
            <person name="Kyrpides N."/>
            <person name="Ivanova N."/>
            <person name="Ovchinnikova G."/>
            <person name="Pagani I."/>
            <person name="Rawat S.R."/>
            <person name="Mannisto M."/>
            <person name="Haggblom M.M."/>
            <person name="Woyke T."/>
        </authorList>
    </citation>
    <scope>NUCLEOTIDE SEQUENCE [LARGE SCALE GENOMIC DNA]</scope>
    <source>
        <strain evidence="2">MP5ACTX9</strain>
    </source>
</reference>
<keyword evidence="2" id="KW-1185">Reference proteome</keyword>
<organism evidence="2">
    <name type="scientific">Granulicella tundricola (strain ATCC BAA-1859 / DSM 23138 / MP5ACTX9)</name>
    <dbReference type="NCBI Taxonomy" id="1198114"/>
    <lineage>
        <taxon>Bacteria</taxon>
        <taxon>Pseudomonadati</taxon>
        <taxon>Acidobacteriota</taxon>
        <taxon>Terriglobia</taxon>
        <taxon>Terriglobales</taxon>
        <taxon>Acidobacteriaceae</taxon>
        <taxon>Granulicella</taxon>
    </lineage>
</organism>
<dbReference type="RefSeq" id="WP_013578647.1">
    <property type="nucleotide sequence ID" value="NC_015064.1"/>
</dbReference>
<dbReference type="OrthoDB" id="9794662at2"/>
<dbReference type="STRING" id="1198114.AciX9_0245"/>
<dbReference type="PaxDb" id="1198114-AciX9_0245"/>
<sequence length="106" mass="12094">MALTRDFRETIRERAQSEPAFRQALLREGLQLIYDGDLATGRSILRNYINATVGFTELSKMTQISSPSLQRMFGPNGNPTVENLFGVIGHLQRHERVSVELQMHTY</sequence>
<dbReference type="EMBL" id="CP002480">
    <property type="protein sequence ID" value="ADW67319.1"/>
    <property type="molecule type" value="Genomic_DNA"/>
</dbReference>
<accession>E8WW13</accession>